<sequence>MPLGDVIVPHAVGQSFEEGYEFPLLNTPCDSLHEKGSEIRSSTSTPTPSNPIDPGNAENHLLSSGDPGELTMSNLYGLGRREEWMSEGNRMHEDHELPADVPTSGSASFQQADENGRISTPMQPSQTPSFDHPQSHDGSRSGSGEGGPADGGPSEAGSLCNQSPSFPGGAASTGVGNPGDLHKGLDSQVQAPYQSTCSADQTHQHWLRQWASKDNEVPVSTVEPSRDPNVTVRPPINYCPSDYARQVPANWAIDWSDQCNNLVSEQFRNYYQSVNPHFPANFY</sequence>
<evidence type="ECO:0000256" key="1">
    <source>
        <dbReference type="SAM" id="MobiDB-lite"/>
    </source>
</evidence>
<dbReference type="AlphaFoldDB" id="A0A3P7LND4"/>
<accession>A0A3P7LND4</accession>
<name>A0A3P7LND4_DIBLA</name>
<feature type="compositionally biased region" description="Polar residues" evidence="1">
    <location>
        <begin position="187"/>
        <end position="197"/>
    </location>
</feature>
<evidence type="ECO:0000313" key="3">
    <source>
        <dbReference type="Proteomes" id="UP000281553"/>
    </source>
</evidence>
<organism evidence="2 3">
    <name type="scientific">Dibothriocephalus latus</name>
    <name type="common">Fish tapeworm</name>
    <name type="synonym">Diphyllobothrium latum</name>
    <dbReference type="NCBI Taxonomy" id="60516"/>
    <lineage>
        <taxon>Eukaryota</taxon>
        <taxon>Metazoa</taxon>
        <taxon>Spiralia</taxon>
        <taxon>Lophotrochozoa</taxon>
        <taxon>Platyhelminthes</taxon>
        <taxon>Cestoda</taxon>
        <taxon>Eucestoda</taxon>
        <taxon>Diphyllobothriidea</taxon>
        <taxon>Diphyllobothriidae</taxon>
        <taxon>Dibothriocephalus</taxon>
    </lineage>
</organism>
<dbReference type="Proteomes" id="UP000281553">
    <property type="component" value="Unassembled WGS sequence"/>
</dbReference>
<feature type="compositionally biased region" description="Polar residues" evidence="1">
    <location>
        <begin position="116"/>
        <end position="129"/>
    </location>
</feature>
<keyword evidence="3" id="KW-1185">Reference proteome</keyword>
<protein>
    <submittedName>
        <fullName evidence="2">Uncharacterized protein</fullName>
    </submittedName>
</protein>
<reference evidence="2 3" key="1">
    <citation type="submission" date="2018-11" db="EMBL/GenBank/DDBJ databases">
        <authorList>
            <consortium name="Pathogen Informatics"/>
        </authorList>
    </citation>
    <scope>NUCLEOTIDE SEQUENCE [LARGE SCALE GENOMIC DNA]</scope>
</reference>
<gene>
    <name evidence="2" type="ORF">DILT_LOCUS10641</name>
</gene>
<dbReference type="EMBL" id="UYRU01060454">
    <property type="protein sequence ID" value="VDN14810.1"/>
    <property type="molecule type" value="Genomic_DNA"/>
</dbReference>
<feature type="compositionally biased region" description="Gly residues" evidence="1">
    <location>
        <begin position="141"/>
        <end position="150"/>
    </location>
</feature>
<feature type="region of interest" description="Disordered" evidence="1">
    <location>
        <begin position="116"/>
        <end position="197"/>
    </location>
</feature>
<proteinExistence type="predicted"/>
<evidence type="ECO:0000313" key="2">
    <source>
        <dbReference type="EMBL" id="VDN14810.1"/>
    </source>
</evidence>
<feature type="region of interest" description="Disordered" evidence="1">
    <location>
        <begin position="30"/>
        <end position="73"/>
    </location>
</feature>